<dbReference type="PANTHER" id="PTHR46212">
    <property type="entry name" value="PEFLIN"/>
    <property type="match status" value="1"/>
</dbReference>
<feature type="coiled-coil region" evidence="6">
    <location>
        <begin position="47"/>
        <end position="109"/>
    </location>
</feature>
<accession>A0AAD5UGG7</accession>
<gene>
    <name evidence="7" type="ORF">HK103_005020</name>
</gene>
<keyword evidence="8" id="KW-1185">Reference proteome</keyword>
<evidence type="ECO:0000256" key="1">
    <source>
        <dbReference type="ARBA" id="ARBA00004496"/>
    </source>
</evidence>
<evidence type="ECO:0000256" key="2">
    <source>
        <dbReference type="ARBA" id="ARBA00022490"/>
    </source>
</evidence>
<organism evidence="7 8">
    <name type="scientific">Boothiomyces macroporosus</name>
    <dbReference type="NCBI Taxonomy" id="261099"/>
    <lineage>
        <taxon>Eukaryota</taxon>
        <taxon>Fungi</taxon>
        <taxon>Fungi incertae sedis</taxon>
        <taxon>Chytridiomycota</taxon>
        <taxon>Chytridiomycota incertae sedis</taxon>
        <taxon>Chytridiomycetes</taxon>
        <taxon>Rhizophydiales</taxon>
        <taxon>Terramycetaceae</taxon>
        <taxon>Boothiomyces</taxon>
    </lineage>
</organism>
<dbReference type="PANTHER" id="PTHR46212:SF3">
    <property type="entry name" value="GH27120P"/>
    <property type="match status" value="1"/>
</dbReference>
<sequence length="497" mass="57414">MSNHRPNVPPRATTQNSYGYGALNNQGLDQATLNRLQNMEIDHVTKTSKLEQEINQWKKQCEDLQMICVTKDSLLTALEKKKNDLSRLLEKEQSDRIRERKQLMDATNNNDSIIRDLQNQLQDERYANQQMDAYLQELTAQTQLLTSNQQEIDRLNAILEQERYANRLLDEKAMSLQKQLNARPLPSVPTIDPQLQKKMEAEIEQLHNKVQSLEAELDIHKNDNSLNLLQEKYQKDVGKLKSENSNLLDQISVLQADNSTAFLQDKYEKEVARLKNELHNANMRQRTNSSAPTPSNANIPVAYTKNTGGNGVKLHQPQGFDQNLWPIYLASDKLGTYRLDAGELCEALAKGHWPPLSIKTCIMLIRNYDGNGDYIPADAFTNMWHFVEQCKKMFEKYDVKRISPTIWGYSTPETLTQSLADLGIKLPKKANVLLIKYKTTPGNRYLRLDMRYTWDEFVCLHANVRIWMMEFDRVDLDGDRAITILYEQFMNMVAKCI</sequence>
<keyword evidence="5" id="KW-0106">Calcium</keyword>
<dbReference type="SUPFAM" id="SSF47473">
    <property type="entry name" value="EF-hand"/>
    <property type="match status" value="1"/>
</dbReference>
<dbReference type="EMBL" id="JADGKB010000043">
    <property type="protein sequence ID" value="KAJ3257036.1"/>
    <property type="molecule type" value="Genomic_DNA"/>
</dbReference>
<comment type="caution">
    <text evidence="7">The sequence shown here is derived from an EMBL/GenBank/DDBJ whole genome shotgun (WGS) entry which is preliminary data.</text>
</comment>
<dbReference type="GO" id="GO:0005737">
    <property type="term" value="C:cytoplasm"/>
    <property type="evidence" value="ECO:0007669"/>
    <property type="project" value="UniProtKB-SubCell"/>
</dbReference>
<proteinExistence type="predicted"/>
<dbReference type="GO" id="GO:0046872">
    <property type="term" value="F:metal ion binding"/>
    <property type="evidence" value="ECO:0007669"/>
    <property type="project" value="UniProtKB-KW"/>
</dbReference>
<evidence type="ECO:0000256" key="4">
    <source>
        <dbReference type="ARBA" id="ARBA00022737"/>
    </source>
</evidence>
<evidence type="ECO:0000256" key="6">
    <source>
        <dbReference type="SAM" id="Coils"/>
    </source>
</evidence>
<evidence type="ECO:0000313" key="7">
    <source>
        <dbReference type="EMBL" id="KAJ3257036.1"/>
    </source>
</evidence>
<keyword evidence="4" id="KW-0677">Repeat</keyword>
<dbReference type="InterPro" id="IPR051426">
    <property type="entry name" value="Peflin/Sorcin_CaBP"/>
</dbReference>
<evidence type="ECO:0000313" key="8">
    <source>
        <dbReference type="Proteomes" id="UP001210925"/>
    </source>
</evidence>
<keyword evidence="3" id="KW-0479">Metal-binding</keyword>
<dbReference type="Proteomes" id="UP001210925">
    <property type="component" value="Unassembled WGS sequence"/>
</dbReference>
<dbReference type="Gene3D" id="1.10.238.10">
    <property type="entry name" value="EF-hand"/>
    <property type="match status" value="1"/>
</dbReference>
<reference evidence="7" key="1">
    <citation type="submission" date="2020-05" db="EMBL/GenBank/DDBJ databases">
        <title>Phylogenomic resolution of chytrid fungi.</title>
        <authorList>
            <person name="Stajich J.E."/>
            <person name="Amses K."/>
            <person name="Simmons R."/>
            <person name="Seto K."/>
            <person name="Myers J."/>
            <person name="Bonds A."/>
            <person name="Quandt C.A."/>
            <person name="Barry K."/>
            <person name="Liu P."/>
            <person name="Grigoriev I."/>
            <person name="Longcore J.E."/>
            <person name="James T.Y."/>
        </authorList>
    </citation>
    <scope>NUCLEOTIDE SEQUENCE</scope>
    <source>
        <strain evidence="7">PLAUS21</strain>
    </source>
</reference>
<protein>
    <submittedName>
        <fullName evidence="7">Uncharacterized protein</fullName>
    </submittedName>
</protein>
<keyword evidence="2" id="KW-0963">Cytoplasm</keyword>
<comment type="subcellular location">
    <subcellularLocation>
        <location evidence="1">Cytoplasm</location>
    </subcellularLocation>
</comment>
<evidence type="ECO:0000256" key="3">
    <source>
        <dbReference type="ARBA" id="ARBA00022723"/>
    </source>
</evidence>
<evidence type="ECO:0000256" key="5">
    <source>
        <dbReference type="ARBA" id="ARBA00022837"/>
    </source>
</evidence>
<dbReference type="InterPro" id="IPR011992">
    <property type="entry name" value="EF-hand-dom_pair"/>
</dbReference>
<feature type="coiled-coil region" evidence="6">
    <location>
        <begin position="196"/>
        <end position="284"/>
    </location>
</feature>
<name>A0AAD5UGG7_9FUNG</name>
<dbReference type="AlphaFoldDB" id="A0AAD5UGG7"/>
<keyword evidence="6" id="KW-0175">Coiled coil</keyword>